<keyword evidence="7" id="KW-1185">Reference proteome</keyword>
<dbReference type="InterPro" id="IPR013249">
    <property type="entry name" value="RNA_pol_sigma70_r4_t2"/>
</dbReference>
<dbReference type="CDD" id="cd06171">
    <property type="entry name" value="Sigma70_r4"/>
    <property type="match status" value="1"/>
</dbReference>
<dbReference type="PROSITE" id="PS00622">
    <property type="entry name" value="HTH_LUXR_1"/>
    <property type="match status" value="1"/>
</dbReference>
<evidence type="ECO:0000313" key="6">
    <source>
        <dbReference type="EMBL" id="MFD0976030.1"/>
    </source>
</evidence>
<keyword evidence="3" id="KW-0731">Sigma factor</keyword>
<dbReference type="Pfam" id="PF04542">
    <property type="entry name" value="Sigma70_r2"/>
    <property type="match status" value="1"/>
</dbReference>
<organism evidence="6 7">
    <name type="scientific">Salinimicrobium gaetbulicola</name>
    <dbReference type="NCBI Taxonomy" id="999702"/>
    <lineage>
        <taxon>Bacteria</taxon>
        <taxon>Pseudomonadati</taxon>
        <taxon>Bacteroidota</taxon>
        <taxon>Flavobacteriia</taxon>
        <taxon>Flavobacteriales</taxon>
        <taxon>Flavobacteriaceae</taxon>
        <taxon>Salinimicrobium</taxon>
    </lineage>
</organism>
<dbReference type="InterPro" id="IPR007627">
    <property type="entry name" value="RNA_pol_sigma70_r2"/>
</dbReference>
<comment type="caution">
    <text evidence="6">The sequence shown here is derived from an EMBL/GenBank/DDBJ whole genome shotgun (WGS) entry which is preliminary data.</text>
</comment>
<gene>
    <name evidence="6" type="ORF">ACFQ1G_04420</name>
</gene>
<dbReference type="SUPFAM" id="SSF88946">
    <property type="entry name" value="Sigma2 domain of RNA polymerase sigma factors"/>
    <property type="match status" value="1"/>
</dbReference>
<evidence type="ECO:0000256" key="2">
    <source>
        <dbReference type="ARBA" id="ARBA00023015"/>
    </source>
</evidence>
<feature type="domain" description="HTH luxR-type" evidence="5">
    <location>
        <begin position="127"/>
        <end position="154"/>
    </location>
</feature>
<dbReference type="RefSeq" id="WP_380737063.1">
    <property type="nucleotide sequence ID" value="NZ_JBHTJP010000032.1"/>
</dbReference>
<name>A0ABW3IDY4_9FLAO</name>
<dbReference type="PANTHER" id="PTHR43133">
    <property type="entry name" value="RNA POLYMERASE ECF-TYPE SIGMA FACTO"/>
    <property type="match status" value="1"/>
</dbReference>
<evidence type="ECO:0000259" key="5">
    <source>
        <dbReference type="PROSITE" id="PS00622"/>
    </source>
</evidence>
<dbReference type="Gene3D" id="1.10.1740.10">
    <property type="match status" value="1"/>
</dbReference>
<dbReference type="InterPro" id="IPR013324">
    <property type="entry name" value="RNA_pol_sigma_r3/r4-like"/>
</dbReference>
<evidence type="ECO:0000313" key="7">
    <source>
        <dbReference type="Proteomes" id="UP001597100"/>
    </source>
</evidence>
<accession>A0ABW3IDY4</accession>
<dbReference type="InterPro" id="IPR014284">
    <property type="entry name" value="RNA_pol_sigma-70_dom"/>
</dbReference>
<evidence type="ECO:0000256" key="3">
    <source>
        <dbReference type="ARBA" id="ARBA00023082"/>
    </source>
</evidence>
<dbReference type="InterPro" id="IPR036388">
    <property type="entry name" value="WH-like_DNA-bd_sf"/>
</dbReference>
<protein>
    <submittedName>
        <fullName evidence="6">RNA polymerase sigma factor</fullName>
    </submittedName>
</protein>
<reference evidence="7" key="1">
    <citation type="journal article" date="2019" name="Int. J. Syst. Evol. Microbiol.">
        <title>The Global Catalogue of Microorganisms (GCM) 10K type strain sequencing project: providing services to taxonomists for standard genome sequencing and annotation.</title>
        <authorList>
            <consortium name="The Broad Institute Genomics Platform"/>
            <consortium name="The Broad Institute Genome Sequencing Center for Infectious Disease"/>
            <person name="Wu L."/>
            <person name="Ma J."/>
        </authorList>
    </citation>
    <scope>NUCLEOTIDE SEQUENCE [LARGE SCALE GENOMIC DNA]</scope>
    <source>
        <strain evidence="7">CCUG 60898</strain>
    </source>
</reference>
<keyword evidence="2" id="KW-0805">Transcription regulation</keyword>
<dbReference type="InterPro" id="IPR013325">
    <property type="entry name" value="RNA_pol_sigma_r2"/>
</dbReference>
<dbReference type="Pfam" id="PF08281">
    <property type="entry name" value="Sigma70_r4_2"/>
    <property type="match status" value="1"/>
</dbReference>
<dbReference type="NCBIfam" id="TIGR02937">
    <property type="entry name" value="sigma70-ECF"/>
    <property type="match status" value="1"/>
</dbReference>
<evidence type="ECO:0000256" key="1">
    <source>
        <dbReference type="ARBA" id="ARBA00010641"/>
    </source>
</evidence>
<keyword evidence="4" id="KW-0804">Transcription</keyword>
<dbReference type="Proteomes" id="UP001597100">
    <property type="component" value="Unassembled WGS sequence"/>
</dbReference>
<dbReference type="SUPFAM" id="SSF88659">
    <property type="entry name" value="Sigma3 and sigma4 domains of RNA polymerase sigma factors"/>
    <property type="match status" value="1"/>
</dbReference>
<dbReference type="Gene3D" id="1.10.10.10">
    <property type="entry name" value="Winged helix-like DNA-binding domain superfamily/Winged helix DNA-binding domain"/>
    <property type="match status" value="1"/>
</dbReference>
<dbReference type="InterPro" id="IPR039425">
    <property type="entry name" value="RNA_pol_sigma-70-like"/>
</dbReference>
<proteinExistence type="inferred from homology"/>
<evidence type="ECO:0000256" key="4">
    <source>
        <dbReference type="ARBA" id="ARBA00023163"/>
    </source>
</evidence>
<dbReference type="PANTHER" id="PTHR43133:SF45">
    <property type="entry name" value="RNA POLYMERASE ECF-TYPE SIGMA FACTOR"/>
    <property type="match status" value="1"/>
</dbReference>
<dbReference type="EMBL" id="JBHTJP010000032">
    <property type="protein sequence ID" value="MFD0976030.1"/>
    <property type="molecule type" value="Genomic_DNA"/>
</dbReference>
<sequence>MTVKQEFIKHVKEHEGIVYKVASVYADGKEDRQDLFQEIIYQLWRSYPTFKGHSKISTWMYRVALNTSITHLKKEKRKDQQVPLDPELLNRMEDRENLEEEQLAILHAHIKKLNLIEKGIILLYLEGRSYVEIAAITGFTQTNIGTRLSRIKQKLKDQITKEHSYGI</sequence>
<comment type="similarity">
    <text evidence="1">Belongs to the sigma-70 factor family. ECF subfamily.</text>
</comment>
<dbReference type="InterPro" id="IPR000792">
    <property type="entry name" value="Tscrpt_reg_LuxR_C"/>
</dbReference>